<dbReference type="InterPro" id="IPR032710">
    <property type="entry name" value="NTF2-like_dom_sf"/>
</dbReference>
<dbReference type="Proteomes" id="UP000718593">
    <property type="component" value="Unassembled WGS sequence"/>
</dbReference>
<reference evidence="2" key="1">
    <citation type="submission" date="2020-04" db="EMBL/GenBank/DDBJ databases">
        <title>Deep metagenomics examines the oral microbiome during advanced dental caries in children, revealing novel taxa and co-occurrences with host molecules.</title>
        <authorList>
            <person name="Baker J.L."/>
            <person name="Morton J.T."/>
            <person name="Dinis M."/>
            <person name="Alvarez R."/>
            <person name="Tran N.C."/>
            <person name="Knight R."/>
            <person name="Edlund A."/>
        </authorList>
    </citation>
    <scope>NUCLEOTIDE SEQUENCE</scope>
    <source>
        <strain evidence="2">JCVI_32_bin.24</strain>
    </source>
</reference>
<gene>
    <name evidence="2" type="ORF">HXL68_08460</name>
</gene>
<evidence type="ECO:0000259" key="1">
    <source>
        <dbReference type="Pfam" id="PF14534"/>
    </source>
</evidence>
<sequence length="142" mass="15735">MPDQPTTRFNPEAQSLWDHVTHRWSLARDHDAAAIRPLLHPASVGWDMNSPLPHDREAAVQSVAGDSPRVIEHALKPLSVRVYDHSVGVAHDTYTATRGAEGSGARQITGKWSEVYLGRKGTWLMINVSGKPDVDAERERNP</sequence>
<comment type="caution">
    <text evidence="2">The sequence shown here is derived from an EMBL/GenBank/DDBJ whole genome shotgun (WGS) entry which is preliminary data.</text>
</comment>
<evidence type="ECO:0000313" key="3">
    <source>
        <dbReference type="Proteomes" id="UP000718593"/>
    </source>
</evidence>
<name>A0A930FZP2_9RHOO</name>
<dbReference type="AlphaFoldDB" id="A0A930FZP2"/>
<organism evidence="2 3">
    <name type="scientific">Dechloromonas agitata</name>
    <dbReference type="NCBI Taxonomy" id="73030"/>
    <lineage>
        <taxon>Bacteria</taxon>
        <taxon>Pseudomonadati</taxon>
        <taxon>Pseudomonadota</taxon>
        <taxon>Betaproteobacteria</taxon>
        <taxon>Rhodocyclales</taxon>
        <taxon>Azonexaceae</taxon>
        <taxon>Dechloromonas</taxon>
    </lineage>
</organism>
<dbReference type="Gene3D" id="3.10.450.50">
    <property type="match status" value="1"/>
</dbReference>
<proteinExistence type="predicted"/>
<dbReference type="InterPro" id="IPR027843">
    <property type="entry name" value="DUF4440"/>
</dbReference>
<evidence type="ECO:0000313" key="2">
    <source>
        <dbReference type="EMBL" id="MBF1165060.1"/>
    </source>
</evidence>
<dbReference type="SUPFAM" id="SSF54427">
    <property type="entry name" value="NTF2-like"/>
    <property type="match status" value="1"/>
</dbReference>
<dbReference type="EMBL" id="JABZMI010000145">
    <property type="protein sequence ID" value="MBF1165060.1"/>
    <property type="molecule type" value="Genomic_DNA"/>
</dbReference>
<accession>A0A930FZP2</accession>
<dbReference type="Pfam" id="PF14534">
    <property type="entry name" value="DUF4440"/>
    <property type="match status" value="1"/>
</dbReference>
<protein>
    <submittedName>
        <fullName evidence="2">Nuclear transport factor 2 family protein</fullName>
    </submittedName>
</protein>
<feature type="domain" description="DUF4440" evidence="1">
    <location>
        <begin position="23"/>
        <end position="125"/>
    </location>
</feature>